<dbReference type="AlphaFoldDB" id="A0A1I5X5T2"/>
<reference evidence="2 3" key="1">
    <citation type="submission" date="2016-10" db="EMBL/GenBank/DDBJ databases">
        <authorList>
            <person name="de Groot N.N."/>
        </authorList>
    </citation>
    <scope>NUCLEOTIDE SEQUENCE [LARGE SCALE GENOMIC DNA]</scope>
    <source>
        <strain evidence="2 3">DSM 20581</strain>
    </source>
</reference>
<dbReference type="STRING" id="82801.SAMN04488506_1208"/>
<evidence type="ECO:0000313" key="2">
    <source>
        <dbReference type="EMBL" id="SFQ27332.1"/>
    </source>
</evidence>
<protein>
    <submittedName>
        <fullName evidence="2">Glycosyl transferases group 1</fullName>
    </submittedName>
</protein>
<keyword evidence="1" id="KW-0472">Membrane</keyword>
<keyword evidence="1" id="KW-1133">Transmembrane helix</keyword>
<feature type="transmembrane region" description="Helical" evidence="1">
    <location>
        <begin position="57"/>
        <end position="80"/>
    </location>
</feature>
<organism evidence="2 3">
    <name type="scientific">Desemzia incerta</name>
    <dbReference type="NCBI Taxonomy" id="82801"/>
    <lineage>
        <taxon>Bacteria</taxon>
        <taxon>Bacillati</taxon>
        <taxon>Bacillota</taxon>
        <taxon>Bacilli</taxon>
        <taxon>Lactobacillales</taxon>
        <taxon>Carnobacteriaceae</taxon>
        <taxon>Desemzia</taxon>
    </lineage>
</organism>
<dbReference type="Pfam" id="PF13692">
    <property type="entry name" value="Glyco_trans_1_4"/>
    <property type="match status" value="1"/>
</dbReference>
<dbReference type="Proteomes" id="UP000199136">
    <property type="component" value="Unassembled WGS sequence"/>
</dbReference>
<proteinExistence type="predicted"/>
<name>A0A1I5X5T2_9LACT</name>
<keyword evidence="3" id="KW-1185">Reference proteome</keyword>
<keyword evidence="1" id="KW-0812">Transmembrane</keyword>
<sequence>MNNRKITVYVRNANITPSSYYRIIQYVEKFETDVLIRNIAPDKLYELYLQVPKNKKILHAFLGIIYYIIMLIRVTTFLLIDLVNKPEYIILSKSFCPRYTPFLLRVLIDKVTKNTFFIWDFDDYIFNSGEISNLQAEILMRNSSKIVVTNDFLKSKLGTKYEKKVDLLPTTDGDLQGFSQKKLEKKRKETFDNEIRLVWVATSGNIPHLVSIIEALDEASIILHEKQKKQLVLICVCNKSVEYKTKHLKLINMKWTRSLAKEQIYNAHIGVMPLNKNDYTLGKGGFKLVQYISTCLPVIGSNVGYNSQVINNETGFLINDENNKRDWIEAVLKLGSSFEVWLNYSRGSYVNWTENFSYNHNLNYWLKVLGIK</sequence>
<dbReference type="EMBL" id="FOXW01000004">
    <property type="protein sequence ID" value="SFQ27332.1"/>
    <property type="molecule type" value="Genomic_DNA"/>
</dbReference>
<dbReference type="RefSeq" id="WP_177192513.1">
    <property type="nucleotide sequence ID" value="NZ_FOXW01000004.1"/>
</dbReference>
<keyword evidence="2" id="KW-0808">Transferase</keyword>
<dbReference type="SUPFAM" id="SSF53756">
    <property type="entry name" value="UDP-Glycosyltransferase/glycogen phosphorylase"/>
    <property type="match status" value="1"/>
</dbReference>
<evidence type="ECO:0000313" key="3">
    <source>
        <dbReference type="Proteomes" id="UP000199136"/>
    </source>
</evidence>
<accession>A0A1I5X5T2</accession>
<dbReference type="Gene3D" id="3.40.50.2000">
    <property type="entry name" value="Glycogen Phosphorylase B"/>
    <property type="match status" value="1"/>
</dbReference>
<gene>
    <name evidence="2" type="ORF">SAMN04488506_1208</name>
</gene>
<evidence type="ECO:0000256" key="1">
    <source>
        <dbReference type="SAM" id="Phobius"/>
    </source>
</evidence>
<dbReference type="GO" id="GO:0016740">
    <property type="term" value="F:transferase activity"/>
    <property type="evidence" value="ECO:0007669"/>
    <property type="project" value="UniProtKB-KW"/>
</dbReference>